<reference evidence="15" key="1">
    <citation type="submission" date="2022-10" db="EMBL/GenBank/DDBJ databases">
        <title>Comparative genomic analysis of Cohnella hashimotonis sp. nov., isolated from the International Space Station.</title>
        <authorList>
            <person name="Simpson A."/>
            <person name="Venkateswaran K."/>
        </authorList>
    </citation>
    <scope>NUCLEOTIDE SEQUENCE</scope>
    <source>
        <strain evidence="15">DSM 28161</strain>
    </source>
</reference>
<dbReference type="SMART" id="SM00304">
    <property type="entry name" value="HAMP"/>
    <property type="match status" value="1"/>
</dbReference>
<evidence type="ECO:0000259" key="14">
    <source>
        <dbReference type="PROSITE" id="PS50885"/>
    </source>
</evidence>
<dbReference type="SUPFAM" id="SSF158472">
    <property type="entry name" value="HAMP domain-like"/>
    <property type="match status" value="1"/>
</dbReference>
<evidence type="ECO:0000256" key="1">
    <source>
        <dbReference type="ARBA" id="ARBA00000085"/>
    </source>
</evidence>
<dbReference type="CDD" id="cd06225">
    <property type="entry name" value="HAMP"/>
    <property type="match status" value="1"/>
</dbReference>
<evidence type="ECO:0000256" key="2">
    <source>
        <dbReference type="ARBA" id="ARBA00004651"/>
    </source>
</evidence>
<proteinExistence type="predicted"/>
<comment type="catalytic activity">
    <reaction evidence="1">
        <text>ATP + protein L-histidine = ADP + protein N-phospho-L-histidine.</text>
        <dbReference type="EC" id="2.7.13.3"/>
    </reaction>
</comment>
<keyword evidence="8 15" id="KW-0418">Kinase</keyword>
<dbReference type="SUPFAM" id="SSF55874">
    <property type="entry name" value="ATPase domain of HSP90 chaperone/DNA topoisomerase II/histidine kinase"/>
    <property type="match status" value="1"/>
</dbReference>
<keyword evidence="5" id="KW-0597">Phosphoprotein</keyword>
<dbReference type="EC" id="2.7.13.3" evidence="3"/>
<dbReference type="Pfam" id="PF02518">
    <property type="entry name" value="HATPase_c"/>
    <property type="match status" value="1"/>
</dbReference>
<keyword evidence="12" id="KW-0812">Transmembrane</keyword>
<dbReference type="InterPro" id="IPR003594">
    <property type="entry name" value="HATPase_dom"/>
</dbReference>
<feature type="transmembrane region" description="Helical" evidence="12">
    <location>
        <begin position="64"/>
        <end position="82"/>
    </location>
</feature>
<sequence length="356" mass="39634">MKLLNDAGDGDASLFAVSGPEGGDGEASSVLTRIAAVPRTSWTLESRVSLKEALQPLSALRNRMLITMIVVTAIAYVFAYFYSDLSTKRIKRLSERMRRVQSGDLQVVMTESGKDEIGELVGSFNYMVRRMNGLVQEQFQMGQALKNAELRTLQAQINPHLLYNSLDTINCLAIAHQVPDISRMVRALTQFYKLGLSKGHELVPLRAELQHIRAYIGIMNMRYEHAIELRIEAEPELEACLVLRTMLQPIVENAVYHGILETERKRGTIVVAAALETDRTLCVIVRDDGRGMTADQAARLFERPSDDSREGGFGLLNVNDRIRLTFGEAYGLSAESRPDSGTVIRLRLPGDLSRPA</sequence>
<dbReference type="EMBL" id="JAPDIA010000007">
    <property type="protein sequence ID" value="MDG0811275.1"/>
    <property type="molecule type" value="Genomic_DNA"/>
</dbReference>
<keyword evidence="10" id="KW-0902">Two-component regulatory system</keyword>
<comment type="caution">
    <text evidence="15">The sequence shown here is derived from an EMBL/GenBank/DDBJ whole genome shotgun (WGS) entry which is preliminary data.</text>
</comment>
<evidence type="ECO:0000256" key="3">
    <source>
        <dbReference type="ARBA" id="ARBA00012438"/>
    </source>
</evidence>
<evidence type="ECO:0000256" key="10">
    <source>
        <dbReference type="ARBA" id="ARBA00023012"/>
    </source>
</evidence>
<accession>A0A9X4KUI0</accession>
<evidence type="ECO:0000313" key="16">
    <source>
        <dbReference type="Proteomes" id="UP001153404"/>
    </source>
</evidence>
<comment type="subcellular location">
    <subcellularLocation>
        <location evidence="2">Cell membrane</location>
        <topology evidence="2">Multi-pass membrane protein</topology>
    </subcellularLocation>
</comment>
<dbReference type="GO" id="GO:0000155">
    <property type="term" value="F:phosphorelay sensor kinase activity"/>
    <property type="evidence" value="ECO:0007669"/>
    <property type="project" value="InterPro"/>
</dbReference>
<evidence type="ECO:0000256" key="6">
    <source>
        <dbReference type="ARBA" id="ARBA00022679"/>
    </source>
</evidence>
<dbReference type="Pfam" id="PF00672">
    <property type="entry name" value="HAMP"/>
    <property type="match status" value="1"/>
</dbReference>
<dbReference type="InterPro" id="IPR036890">
    <property type="entry name" value="HATPase_C_sf"/>
</dbReference>
<dbReference type="InterPro" id="IPR003660">
    <property type="entry name" value="HAMP_dom"/>
</dbReference>
<dbReference type="GO" id="GO:0005886">
    <property type="term" value="C:plasma membrane"/>
    <property type="evidence" value="ECO:0007669"/>
    <property type="project" value="UniProtKB-SubCell"/>
</dbReference>
<evidence type="ECO:0000256" key="11">
    <source>
        <dbReference type="ARBA" id="ARBA00023136"/>
    </source>
</evidence>
<feature type="domain" description="HAMP" evidence="14">
    <location>
        <begin position="84"/>
        <end position="136"/>
    </location>
</feature>
<dbReference type="InterPro" id="IPR050640">
    <property type="entry name" value="Bact_2-comp_sensor_kinase"/>
</dbReference>
<feature type="domain" description="Histidine kinase" evidence="13">
    <location>
        <begin position="174"/>
        <end position="352"/>
    </location>
</feature>
<dbReference type="AlphaFoldDB" id="A0A9X4KUI0"/>
<dbReference type="PROSITE" id="PS50885">
    <property type="entry name" value="HAMP"/>
    <property type="match status" value="1"/>
</dbReference>
<dbReference type="PROSITE" id="PS50109">
    <property type="entry name" value="HIS_KIN"/>
    <property type="match status" value="1"/>
</dbReference>
<dbReference type="RefSeq" id="WP_277533787.1">
    <property type="nucleotide sequence ID" value="NZ_JAPDIA010000007.1"/>
</dbReference>
<dbReference type="Proteomes" id="UP001153404">
    <property type="component" value="Unassembled WGS sequence"/>
</dbReference>
<dbReference type="GO" id="GO:0005524">
    <property type="term" value="F:ATP binding"/>
    <property type="evidence" value="ECO:0007669"/>
    <property type="project" value="UniProtKB-KW"/>
</dbReference>
<evidence type="ECO:0000259" key="13">
    <source>
        <dbReference type="PROSITE" id="PS50109"/>
    </source>
</evidence>
<keyword evidence="9" id="KW-0067">ATP-binding</keyword>
<evidence type="ECO:0000256" key="5">
    <source>
        <dbReference type="ARBA" id="ARBA00022553"/>
    </source>
</evidence>
<evidence type="ECO:0000256" key="4">
    <source>
        <dbReference type="ARBA" id="ARBA00022475"/>
    </source>
</evidence>
<evidence type="ECO:0000313" key="15">
    <source>
        <dbReference type="EMBL" id="MDG0811275.1"/>
    </source>
</evidence>
<dbReference type="PANTHER" id="PTHR34220">
    <property type="entry name" value="SENSOR HISTIDINE KINASE YPDA"/>
    <property type="match status" value="1"/>
</dbReference>
<gene>
    <name evidence="15" type="ORF">OMP40_19305</name>
</gene>
<dbReference type="SMART" id="SM00387">
    <property type="entry name" value="HATPase_c"/>
    <property type="match status" value="1"/>
</dbReference>
<dbReference type="InterPro" id="IPR005467">
    <property type="entry name" value="His_kinase_dom"/>
</dbReference>
<evidence type="ECO:0000256" key="8">
    <source>
        <dbReference type="ARBA" id="ARBA00022777"/>
    </source>
</evidence>
<dbReference type="PANTHER" id="PTHR34220:SF7">
    <property type="entry name" value="SENSOR HISTIDINE KINASE YPDA"/>
    <property type="match status" value="1"/>
</dbReference>
<protein>
    <recommendedName>
        <fullName evidence="3">histidine kinase</fullName>
        <ecNumber evidence="3">2.7.13.3</ecNumber>
    </recommendedName>
</protein>
<evidence type="ECO:0000256" key="12">
    <source>
        <dbReference type="SAM" id="Phobius"/>
    </source>
</evidence>
<dbReference type="Gene3D" id="3.30.565.10">
    <property type="entry name" value="Histidine kinase-like ATPase, C-terminal domain"/>
    <property type="match status" value="1"/>
</dbReference>
<keyword evidence="4" id="KW-1003">Cell membrane</keyword>
<keyword evidence="16" id="KW-1185">Reference proteome</keyword>
<keyword evidence="11 12" id="KW-0472">Membrane</keyword>
<keyword evidence="7" id="KW-0547">Nucleotide-binding</keyword>
<dbReference type="InterPro" id="IPR010559">
    <property type="entry name" value="Sig_transdc_His_kin_internal"/>
</dbReference>
<keyword evidence="12" id="KW-1133">Transmembrane helix</keyword>
<dbReference type="Gene3D" id="6.10.340.10">
    <property type="match status" value="1"/>
</dbReference>
<evidence type="ECO:0000256" key="9">
    <source>
        <dbReference type="ARBA" id="ARBA00022840"/>
    </source>
</evidence>
<keyword evidence="6" id="KW-0808">Transferase</keyword>
<name>A0A9X4KUI0_9BACL</name>
<dbReference type="Pfam" id="PF06580">
    <property type="entry name" value="His_kinase"/>
    <property type="match status" value="1"/>
</dbReference>
<organism evidence="15 16">
    <name type="scientific">Cohnella rhizosphaerae</name>
    <dbReference type="NCBI Taxonomy" id="1457232"/>
    <lineage>
        <taxon>Bacteria</taxon>
        <taxon>Bacillati</taxon>
        <taxon>Bacillota</taxon>
        <taxon>Bacilli</taxon>
        <taxon>Bacillales</taxon>
        <taxon>Paenibacillaceae</taxon>
        <taxon>Cohnella</taxon>
    </lineage>
</organism>
<evidence type="ECO:0000256" key="7">
    <source>
        <dbReference type="ARBA" id="ARBA00022741"/>
    </source>
</evidence>